<keyword evidence="3" id="KW-0677">Repeat</keyword>
<dbReference type="PROSITE" id="PS50222">
    <property type="entry name" value="EF_HAND_2"/>
    <property type="match status" value="10"/>
</dbReference>
<dbReference type="FunFam" id="1.10.238.10:FF:000121">
    <property type="entry name" value="EF-hand calcium-binding domain-containing protein 6"/>
    <property type="match status" value="2"/>
</dbReference>
<keyword evidence="1" id="KW-0597">Phosphoprotein</keyword>
<dbReference type="Ensembl" id="ENSGEVT00005002590.1">
    <property type="protein sequence ID" value="ENSGEVP00005002466.1"/>
    <property type="gene ID" value="ENSGEVG00005001815.1"/>
</dbReference>
<evidence type="ECO:0000313" key="9">
    <source>
        <dbReference type="Proteomes" id="UP000694390"/>
    </source>
</evidence>
<accession>A0A8C4VMQ3</accession>
<dbReference type="CDD" id="cd00051">
    <property type="entry name" value="EFh"/>
    <property type="match status" value="4"/>
</dbReference>
<protein>
    <recommendedName>
        <fullName evidence="7">EF-hand domain-containing protein</fullName>
    </recommendedName>
</protein>
<feature type="coiled-coil region" evidence="5">
    <location>
        <begin position="501"/>
        <end position="528"/>
    </location>
</feature>
<dbReference type="FunFam" id="1.10.238.10:FF:000179">
    <property type="entry name" value="EF-hand calcium-binding domain-containing protein 6"/>
    <property type="match status" value="1"/>
</dbReference>
<dbReference type="InterPro" id="IPR011992">
    <property type="entry name" value="EF-hand-dom_pair"/>
</dbReference>
<evidence type="ECO:0000256" key="4">
    <source>
        <dbReference type="ARBA" id="ARBA00022837"/>
    </source>
</evidence>
<keyword evidence="4" id="KW-0106">Calcium</keyword>
<evidence type="ECO:0000259" key="7">
    <source>
        <dbReference type="PROSITE" id="PS50222"/>
    </source>
</evidence>
<dbReference type="SUPFAM" id="SSF47473">
    <property type="entry name" value="EF-hand"/>
    <property type="match status" value="7"/>
</dbReference>
<dbReference type="SMART" id="SM00054">
    <property type="entry name" value="EFh"/>
    <property type="match status" value="12"/>
</dbReference>
<dbReference type="InterPro" id="IPR002048">
    <property type="entry name" value="EF_hand_dom"/>
</dbReference>
<feature type="region of interest" description="Disordered" evidence="6">
    <location>
        <begin position="1156"/>
        <end position="1201"/>
    </location>
</feature>
<organism evidence="8 9">
    <name type="scientific">Gopherus evgoodei</name>
    <name type="common">Goodes thornscrub tortoise</name>
    <dbReference type="NCBI Taxonomy" id="1825980"/>
    <lineage>
        <taxon>Eukaryota</taxon>
        <taxon>Metazoa</taxon>
        <taxon>Chordata</taxon>
        <taxon>Craniata</taxon>
        <taxon>Vertebrata</taxon>
        <taxon>Euteleostomi</taxon>
        <taxon>Archelosauria</taxon>
        <taxon>Testudinata</taxon>
        <taxon>Testudines</taxon>
        <taxon>Cryptodira</taxon>
        <taxon>Durocryptodira</taxon>
        <taxon>Testudinoidea</taxon>
        <taxon>Testudinidae</taxon>
        <taxon>Gopherus</taxon>
    </lineage>
</organism>
<dbReference type="PANTHER" id="PTHR20875:SF2">
    <property type="entry name" value="EF-HAND CALCIUM-BINDING DOMAIN-CONTAINING PROTEIN 6"/>
    <property type="match status" value="1"/>
</dbReference>
<dbReference type="InterPro" id="IPR052603">
    <property type="entry name" value="EFCB6"/>
</dbReference>
<sequence length="1397" mass="162597">HKQLVLTHHWQMTSLRKFNNCLICFTATSVRSVPDPTLSSSEIEQILLKKTTEKEGELKKAFQTIDIDHTLTVTKGEFRRVIETFLFPLTQAQFDSVLAQIPMTSKVTVQYLDFLAKFTRVAKSISKNLKSIIKTCRLFDYNRTGQIQRHELRRILEITCFRMKDAEYEKLWNHSCVGKTNTLDYKEFLKNLGINMGIVKKNATENQRLGRCSPEECILHSAYQDIEKAFRALDVSQSGFVSLDYLKSVINGFIFHLPNGTFQELMTFDLNEFTSSPYSKRMRDENIVSTMFSCCRVNPIRGMDEAFSSNSVLLKLRRHIQNAYPSLKQAFLMIDTKQDGKITRHELRRVLDCILFRIRDKDFQDLIKIIDPEHTGYLMLLLSSGRSTETDLKSPLYRYKGPRSVEDILSDKITENWKDFHKALQTCDPKCTGIISRNQLRKIVQIYCPSLSDEQFIKLCHKFQDISPDGILYRMLLESLGVAVLPGDLTGISTQISKGSQQREEKRQTDLSERMKQIEDQANKHTKNRTVDEVIERLKDSVIQQETTIKDSFLAYNKQPNGKISKDHFRKVLEDHGMPMDDSQFNLLTEKLRFPNGGLSYLDFVAIFEDPRLNGPGTTLYCSPNHRVNSTKFHYMTAEECLSQFNDKLMEGYGDTYSAFRKTDSNHDGIINMLDFRHLLESFVFLLTDKEYSRLLGFLGMNLNSTLNYQEFLQLFQTQETKEAHPWLNPSHKPKQTITDAELACDQAHYYLVVKAQTRWHDLARTFREFDSEGNGIVQPEDLRAVLFRFAIPITPKEFEKLWARYDTVGKGYLTHQEFLQKLGLEFAPADTGLSRHIVEDNYASLMEHYSNQQKKHLEMEEQQKLQIKALHVSEIKKDYFQDFNKAFYKLDKNKDGYITVDDLRRMLQEFNYYLDDEQFDSLLNSLGISIHDSKLSYFDFLRAIDDGRASKYQQRQKHAAPPTSFAMLSLEKTLIKIKEIVTSSYDLLYKAFSLFDKEGTGAVKALEFRQVLDHFCFKLSDKQFRHLLKKLRIYENYTVDWKFFLKNIDLLETEKGQKVTQPKSSQELSKKDILTRIQEVVTARFNTIAQEFKDIDCEKVNTVSKEDFRGICNHHFLRLTDEQFENLWNTVPVDANGKLKYCDFLKKFNSEVVTMPSDTPATNNVTSSSKPATPAEPESRLPSQASRPKTTPVSSRPRTAMAWSPPLLNCEPIENKIRKIIQHSWREILKDCREKDVDRLGEILTSDFLAITEKFSLDLSKEEVSQIATKYDIKNNDKFAYCDFLQSCVLLMKPQESSLLQRMIIQKSPGPQSLMFFNAMLRIQPRILHCWRPMRRTFKSYDESGSGLLSVQDFRQVLRQYHINLTEEEFFHVLEFYDKSLSSKISYNDFLRAFLQ</sequence>
<gene>
    <name evidence="8" type="primary">EFCAB6</name>
</gene>
<evidence type="ECO:0000256" key="2">
    <source>
        <dbReference type="ARBA" id="ARBA00022723"/>
    </source>
</evidence>
<evidence type="ECO:0000256" key="1">
    <source>
        <dbReference type="ARBA" id="ARBA00022553"/>
    </source>
</evidence>
<reference evidence="8" key="1">
    <citation type="submission" date="2025-08" db="UniProtKB">
        <authorList>
            <consortium name="Ensembl"/>
        </authorList>
    </citation>
    <scope>IDENTIFICATION</scope>
</reference>
<feature type="domain" description="EF-hand" evidence="7">
    <location>
        <begin position="879"/>
        <end position="914"/>
    </location>
</feature>
<evidence type="ECO:0000256" key="3">
    <source>
        <dbReference type="ARBA" id="ARBA00022737"/>
    </source>
</evidence>
<feature type="domain" description="EF-hand" evidence="7">
    <location>
        <begin position="127"/>
        <end position="162"/>
    </location>
</feature>
<dbReference type="Pfam" id="PF13499">
    <property type="entry name" value="EF-hand_7"/>
    <property type="match status" value="1"/>
</dbReference>
<evidence type="ECO:0000256" key="6">
    <source>
        <dbReference type="SAM" id="MobiDB-lite"/>
    </source>
</evidence>
<dbReference type="Pfam" id="PF13202">
    <property type="entry name" value="EF-hand_5"/>
    <property type="match status" value="1"/>
</dbReference>
<feature type="domain" description="EF-hand" evidence="7">
    <location>
        <begin position="322"/>
        <end position="357"/>
    </location>
</feature>
<keyword evidence="9" id="KW-1185">Reference proteome</keyword>
<feature type="domain" description="EF-hand" evidence="7">
    <location>
        <begin position="221"/>
        <end position="256"/>
    </location>
</feature>
<feature type="compositionally biased region" description="Polar residues" evidence="6">
    <location>
        <begin position="1157"/>
        <end position="1172"/>
    </location>
</feature>
<evidence type="ECO:0000256" key="5">
    <source>
        <dbReference type="SAM" id="Coils"/>
    </source>
</evidence>
<dbReference type="InterPro" id="IPR018247">
    <property type="entry name" value="EF_Hand_1_Ca_BS"/>
</dbReference>
<evidence type="ECO:0000313" key="8">
    <source>
        <dbReference type="Ensembl" id="ENSGEVP00005002466.1"/>
    </source>
</evidence>
<dbReference type="FunFam" id="1.10.238.10:FF:000538">
    <property type="entry name" value="EF-hand calcium-binding domain-containing protein 6"/>
    <property type="match status" value="1"/>
</dbReference>
<feature type="domain" description="EF-hand" evidence="7">
    <location>
        <begin position="1335"/>
        <end position="1365"/>
    </location>
</feature>
<name>A0A8C4VMQ3_9SAUR</name>
<dbReference type="Pfam" id="PF13405">
    <property type="entry name" value="EF-hand_6"/>
    <property type="match status" value="1"/>
</dbReference>
<feature type="domain" description="EF-hand" evidence="7">
    <location>
        <begin position="984"/>
        <end position="1019"/>
    </location>
</feature>
<keyword evidence="5" id="KW-0175">Coiled coil</keyword>
<keyword evidence="2" id="KW-0479">Metal-binding</keyword>
<dbReference type="PROSITE" id="PS00018">
    <property type="entry name" value="EF_HAND_1"/>
    <property type="match status" value="4"/>
</dbReference>
<feature type="domain" description="EF-hand" evidence="7">
    <location>
        <begin position="794"/>
        <end position="829"/>
    </location>
</feature>
<dbReference type="PANTHER" id="PTHR20875">
    <property type="entry name" value="EF-HAND CALCIUM-BINDING DOMAIN-CONTAINING PROTEIN 6-RELATED"/>
    <property type="match status" value="1"/>
</dbReference>
<reference evidence="8" key="2">
    <citation type="submission" date="2025-09" db="UniProtKB">
        <authorList>
            <consortium name="Ensembl"/>
        </authorList>
    </citation>
    <scope>IDENTIFICATION</scope>
</reference>
<dbReference type="OrthoDB" id="26525at2759"/>
<dbReference type="FunFam" id="1.10.238.10:FF:000243">
    <property type="entry name" value="EF-hand calcium binding domain 6"/>
    <property type="match status" value="1"/>
</dbReference>
<feature type="domain" description="EF-hand" evidence="7">
    <location>
        <begin position="758"/>
        <end position="793"/>
    </location>
</feature>
<proteinExistence type="predicted"/>
<dbReference type="GO" id="GO:0005654">
    <property type="term" value="C:nucleoplasm"/>
    <property type="evidence" value="ECO:0007669"/>
    <property type="project" value="TreeGrafter"/>
</dbReference>
<feature type="compositionally biased region" description="Polar residues" evidence="6">
    <location>
        <begin position="1182"/>
        <end position="1198"/>
    </location>
</feature>
<dbReference type="GO" id="GO:0005509">
    <property type="term" value="F:calcium ion binding"/>
    <property type="evidence" value="ECO:0007669"/>
    <property type="project" value="InterPro"/>
</dbReference>
<dbReference type="InterPro" id="IPR015070">
    <property type="entry name" value="EF_hand_DJBP"/>
</dbReference>
<feature type="domain" description="EF-hand" evidence="7">
    <location>
        <begin position="53"/>
        <end position="88"/>
    </location>
</feature>
<dbReference type="Pfam" id="PF08976">
    <property type="entry name" value="EF-hand_11"/>
    <property type="match status" value="3"/>
</dbReference>
<feature type="domain" description="EF-hand" evidence="7">
    <location>
        <begin position="651"/>
        <end position="686"/>
    </location>
</feature>
<dbReference type="GeneTree" id="ENSGT00940000167968"/>
<dbReference type="Gene3D" id="1.10.238.10">
    <property type="entry name" value="EF-hand"/>
    <property type="match status" value="12"/>
</dbReference>
<dbReference type="Proteomes" id="UP000694390">
    <property type="component" value="Unassembled WGS sequence"/>
</dbReference>